<dbReference type="InterPro" id="IPR036365">
    <property type="entry name" value="PGBD-like_sf"/>
</dbReference>
<dbReference type="SUPFAM" id="SSF47090">
    <property type="entry name" value="PGBD-like"/>
    <property type="match status" value="1"/>
</dbReference>
<dbReference type="Proteomes" id="UP000190037">
    <property type="component" value="Unassembled WGS sequence"/>
</dbReference>
<dbReference type="AlphaFoldDB" id="A0A1T3P5H0"/>
<comment type="caution">
    <text evidence="2">The sequence shown here is derived from an EMBL/GenBank/DDBJ whole genome shotgun (WGS) entry which is preliminary data.</text>
</comment>
<feature type="region of interest" description="Disordered" evidence="1">
    <location>
        <begin position="139"/>
        <end position="204"/>
    </location>
</feature>
<keyword evidence="3" id="KW-1185">Reference proteome</keyword>
<organism evidence="2 3">
    <name type="scientific">Embleya scabrispora</name>
    <dbReference type="NCBI Taxonomy" id="159449"/>
    <lineage>
        <taxon>Bacteria</taxon>
        <taxon>Bacillati</taxon>
        <taxon>Actinomycetota</taxon>
        <taxon>Actinomycetes</taxon>
        <taxon>Kitasatosporales</taxon>
        <taxon>Streptomycetaceae</taxon>
        <taxon>Embleya</taxon>
    </lineage>
</organism>
<dbReference type="InterPro" id="IPR036366">
    <property type="entry name" value="PGBDSf"/>
</dbReference>
<evidence type="ECO:0008006" key="4">
    <source>
        <dbReference type="Google" id="ProtNLM"/>
    </source>
</evidence>
<dbReference type="OrthoDB" id="581371at2"/>
<dbReference type="STRING" id="159449.B4N89_27950"/>
<accession>A0A1T3P5H0</accession>
<gene>
    <name evidence="2" type="ORF">B4N89_27950</name>
</gene>
<dbReference type="EMBL" id="MWQN01000001">
    <property type="protein sequence ID" value="OPC84252.1"/>
    <property type="molecule type" value="Genomic_DNA"/>
</dbReference>
<dbReference type="NCBIfam" id="NF038080">
    <property type="entry name" value="PG_bind_siph"/>
    <property type="match status" value="1"/>
</dbReference>
<feature type="compositionally biased region" description="Basic and acidic residues" evidence="1">
    <location>
        <begin position="147"/>
        <end position="156"/>
    </location>
</feature>
<dbReference type="Gene3D" id="1.10.101.10">
    <property type="entry name" value="PGBD-like superfamily/PGBD"/>
    <property type="match status" value="1"/>
</dbReference>
<dbReference type="InterPro" id="IPR047763">
    <property type="entry name" value="PG_bind_dom_phiBT1-type"/>
</dbReference>
<reference evidence="2 3" key="1">
    <citation type="submission" date="2017-03" db="EMBL/GenBank/DDBJ databases">
        <title>Draft genome sequence of Streptomyces scabrisporus NF3, endophyte isolated from Amphipterygium adstringens.</title>
        <authorList>
            <person name="Vazquez M."/>
            <person name="Ceapa C.D."/>
            <person name="Rodriguez Luna D."/>
            <person name="Sanchez Esquivel S."/>
        </authorList>
    </citation>
    <scope>NUCLEOTIDE SEQUENCE [LARGE SCALE GENOMIC DNA]</scope>
    <source>
        <strain evidence="2 3">NF3</strain>
    </source>
</reference>
<name>A0A1T3P5H0_9ACTN</name>
<proteinExistence type="predicted"/>
<feature type="region of interest" description="Disordered" evidence="1">
    <location>
        <begin position="1"/>
        <end position="27"/>
    </location>
</feature>
<evidence type="ECO:0000313" key="2">
    <source>
        <dbReference type="EMBL" id="OPC84252.1"/>
    </source>
</evidence>
<protein>
    <recommendedName>
        <fullName evidence="4">Peptidoglycan-binding protein</fullName>
    </recommendedName>
</protein>
<evidence type="ECO:0000313" key="3">
    <source>
        <dbReference type="Proteomes" id="UP000190037"/>
    </source>
</evidence>
<evidence type="ECO:0000256" key="1">
    <source>
        <dbReference type="SAM" id="MobiDB-lite"/>
    </source>
</evidence>
<sequence length="386" mass="40504">MTGPSYIPGAERLGPDTGGSMDTPNLPPRAVWHTVESPSGSGWFTSMASYLKRESVWPQVLYDPASDRLGQFAALDTSGRALRNDGTSRTNRTGRVCIQVEVCGRASEPWTDGFDPAGKPNFLKLIGAMRAWGIPDTWPAGAPQRYPGDHDDRDRATWLGRGGHYGHSQIPGNDHGDPGAIDTSKVPPNGTTTPGGGSPGGVSRAQDSINGLLYGYGAHGDHVTAVGRALVAAGFGSHYTTGPGPDWTDADTLNYADYQRSLGYRGSDADGVPGEESLIRLLGALPSRNDTPTVSLSNLIAAARADVPAATGHLTHPDDVLTVENALVAEGLLASSYADGSYGTRTVSAYAAWQRRLGYSGSDADGYPGRTSLSRLGDAHGFKVTP</sequence>
<dbReference type="RefSeq" id="WP_078978546.1">
    <property type="nucleotide sequence ID" value="NZ_MWQN01000001.1"/>
</dbReference>